<protein>
    <submittedName>
        <fullName evidence="1">Uncharacterized protein</fullName>
    </submittedName>
</protein>
<dbReference type="EMBL" id="OB793089">
    <property type="protein sequence ID" value="CAD7426032.1"/>
    <property type="molecule type" value="Genomic_DNA"/>
</dbReference>
<evidence type="ECO:0000313" key="1">
    <source>
        <dbReference type="EMBL" id="CAD7426032.1"/>
    </source>
</evidence>
<dbReference type="PROSITE" id="PS51257">
    <property type="entry name" value="PROKAR_LIPOPROTEIN"/>
    <property type="match status" value="1"/>
</dbReference>
<gene>
    <name evidence="1" type="ORF">TMSB3V08_LOCUS2928</name>
</gene>
<reference evidence="1" key="1">
    <citation type="submission" date="2020-11" db="EMBL/GenBank/DDBJ databases">
        <authorList>
            <person name="Tran Van P."/>
        </authorList>
    </citation>
    <scope>NUCLEOTIDE SEQUENCE</scope>
</reference>
<proteinExistence type="predicted"/>
<organism evidence="1">
    <name type="scientific">Timema monikensis</name>
    <dbReference type="NCBI Taxonomy" id="170555"/>
    <lineage>
        <taxon>Eukaryota</taxon>
        <taxon>Metazoa</taxon>
        <taxon>Ecdysozoa</taxon>
        <taxon>Arthropoda</taxon>
        <taxon>Hexapoda</taxon>
        <taxon>Insecta</taxon>
        <taxon>Pterygota</taxon>
        <taxon>Neoptera</taxon>
        <taxon>Polyneoptera</taxon>
        <taxon>Phasmatodea</taxon>
        <taxon>Timematodea</taxon>
        <taxon>Timematoidea</taxon>
        <taxon>Timematidae</taxon>
        <taxon>Timema</taxon>
    </lineage>
</organism>
<name>A0A7R9E2B6_9NEOP</name>
<dbReference type="AlphaFoldDB" id="A0A7R9E2B6"/>
<sequence>MTGRSGFQSRLGLLSRLWFCGLASGLGSLLGCPCVLCVPVTRFCLAYCRTQPPYYLSFPPPLPCSSSCRLTFAARSVINFANKTTPRGGRRVVDRGHNFHLDVEHKRLSVPAFAWKDSGKQFWKNHPQYIPDRDSNLDLPVVGSLVYFESSALDHVDTNVGNNDVTITKGCRFPEGLIYSRHYGNDGHGTGSTAGRYYGDRGNDRHIGLGGEVERPRLLLFYSSILISLHDVELTPFQTHCFTDDLKAPGIITRTSGSVGIHEVPGVRLPLQTTYASPSPHAVFMYSSGGAEGSVTLQLRDADDLDDKSGGLASVLARLHQEDATLSISYQDADMLTEGSIDVLLGTGSLHTSVVSTYVYNKLHIIRRTELPGREQRCRSVSSRQMQPNEID</sequence>
<accession>A0A7R9E2B6</accession>